<gene>
    <name evidence="2" type="ordered locus">KPK_A0083</name>
</gene>
<proteinExistence type="predicted"/>
<evidence type="ECO:0000256" key="1">
    <source>
        <dbReference type="SAM" id="MobiDB-lite"/>
    </source>
</evidence>
<dbReference type="HOGENOM" id="CLU_452644_0_0_6"/>
<accession>B5RK07</accession>
<reference evidence="2 3" key="1">
    <citation type="journal article" date="2008" name="PLoS Genet.">
        <title>Complete genome sequence of the N2-fixing broad host range endophyte Klebsiella pneumoniae 342 and virulence predictions verified in mice.</title>
        <authorList>
            <person name="Fouts D.E."/>
            <person name="Tyler H.L."/>
            <person name="DeBoy R.T."/>
            <person name="Daugherty S."/>
            <person name="Ren Q."/>
            <person name="Badger J.H."/>
            <person name="Durkin A.S."/>
            <person name="Huot H."/>
            <person name="Shrivastava S."/>
            <person name="Kothari S."/>
            <person name="Dodson R.J."/>
            <person name="Mohamoud Y."/>
            <person name="Khouri H."/>
            <person name="Roesch L.F."/>
            <person name="Krogfelt K.A."/>
            <person name="Struve C."/>
            <person name="Triplett E.W."/>
            <person name="Methe B.A."/>
        </authorList>
    </citation>
    <scope>NUCLEOTIDE SEQUENCE [LARGE SCALE GENOMIC DNA]</scope>
    <source>
        <strain evidence="2 3">342</strain>
        <plasmid evidence="3">Plasmid pKP187</plasmid>
    </source>
</reference>
<keyword evidence="2" id="KW-0614">Plasmid</keyword>
<geneLocation type="plasmid" evidence="2 3">
    <name>pKP187</name>
</geneLocation>
<feature type="region of interest" description="Disordered" evidence="1">
    <location>
        <begin position="402"/>
        <end position="424"/>
    </location>
</feature>
<feature type="region of interest" description="Disordered" evidence="1">
    <location>
        <begin position="548"/>
        <end position="567"/>
    </location>
</feature>
<sequence length="620" mass="67317">MSNSFDFELIADDRVSATIDEINEAIKNLLPHLDETQEKLNLGGDDTVDSLDDVSERLDKMSRSARDNVQFIGDIIPPLKIVGELAGKMAGFGAVGVIGFGMKKVADGFRDAAKEAYNLETHAQNTAMSTKEFSALSGALRILGTDSETAAASIESVFKSLNEAASGSNATVAGAMEQIGAQIIKNKDGSLDLLSTLNSISSALQNWSPSQQKSFANAVGLTPEMLTLLREGLKYAGLLAKAEKFGLTVDPELNKQLSDVNVTMNELGASWDGLINKAEKKVLKFVMSDGSVKNGLDGVTDLLTNGDFTALSHAVGFINTDEAEKLRRIQGNKELYNKLTRRERGAVDADFMTDAVRKRYDAEYGAIDAVERLRGDMSIIVPKKVPGNEKIPYDDGHNVPNTPGFRNHNPGNLKAAPNSTGKRGKFSTFASDDDGLSAMARQLMLYGDRGNNTPGGIIHTYAPSSENNTRAYIDDVTSRTRYGADQRLDLHNPEVLKTLMASMIQHEQGSQPYTEEQLKKAIQSAIMDDQWSGQRNPERLTQQRRDIISGAGGGGRSSSILSPADGDSNVNVITENITRSLTDALAEQPLRLEITMINDKGERKTYNVENNGKIITPMNY</sequence>
<evidence type="ECO:0000313" key="3">
    <source>
        <dbReference type="Proteomes" id="UP000001734"/>
    </source>
</evidence>
<dbReference type="EMBL" id="CP000965">
    <property type="protein sequence ID" value="ACI12017.1"/>
    <property type="molecule type" value="Genomic_DNA"/>
</dbReference>
<dbReference type="BioCyc" id="KPNE507522:GI0B-5617-MONOMER"/>
<evidence type="ECO:0000313" key="2">
    <source>
        <dbReference type="EMBL" id="ACI12017.1"/>
    </source>
</evidence>
<name>B5RK07_KLEV3</name>
<dbReference type="Proteomes" id="UP000001734">
    <property type="component" value="Plasmid pKP187"/>
</dbReference>
<dbReference type="AlphaFoldDB" id="B5RK07"/>
<dbReference type="KEGG" id="kpe:KPK_A0083"/>
<protein>
    <submittedName>
        <fullName evidence="2">Uncharacterized protein</fullName>
    </submittedName>
</protein>
<organism evidence="2 3">
    <name type="scientific">Klebsiella variicola (strain 342)</name>
    <name type="common">Klebsiella pneumoniae</name>
    <dbReference type="NCBI Taxonomy" id="507522"/>
    <lineage>
        <taxon>Bacteria</taxon>
        <taxon>Pseudomonadati</taxon>
        <taxon>Pseudomonadota</taxon>
        <taxon>Gammaproteobacteria</taxon>
        <taxon>Enterobacterales</taxon>
        <taxon>Enterobacteriaceae</taxon>
        <taxon>Klebsiella/Raoultella group</taxon>
        <taxon>Klebsiella</taxon>
        <taxon>Klebsiella pneumoniae complex</taxon>
    </lineage>
</organism>